<dbReference type="EMBL" id="JAPFFJ010000014">
    <property type="protein sequence ID" value="KAJ6410608.1"/>
    <property type="molecule type" value="Genomic_DNA"/>
</dbReference>
<reference evidence="2 3" key="1">
    <citation type="journal article" date="2023" name="Int. J. Mol. Sci.">
        <title>De Novo Assembly and Annotation of 11 Diverse Shrub Willow (Salix) Genomes Reveals Novel Gene Organization in Sex-Linked Regions.</title>
        <authorList>
            <person name="Hyden B."/>
            <person name="Feng K."/>
            <person name="Yates T.B."/>
            <person name="Jawdy S."/>
            <person name="Cereghino C."/>
            <person name="Smart L.B."/>
            <person name="Muchero W."/>
        </authorList>
    </citation>
    <scope>NUCLEOTIDE SEQUENCE [LARGE SCALE GENOMIC DNA]</scope>
    <source>
        <tissue evidence="2">Shoot tip</tissue>
    </source>
</reference>
<comment type="caution">
    <text evidence="2">The sequence shown here is derived from an EMBL/GenBank/DDBJ whole genome shotgun (WGS) entry which is preliminary data.</text>
</comment>
<name>A0AAD6NZE9_9ROSI</name>
<proteinExistence type="predicted"/>
<feature type="region of interest" description="Disordered" evidence="1">
    <location>
        <begin position="1"/>
        <end position="49"/>
    </location>
</feature>
<sequence>MSYYNNQYQAPAGMYPPPPPPGSYHPPNHQVYPPPPPPSQSYPPPVQGYPQGHYVAPPPMAYPVKNGPAIPINSHHLLHKLSTGVMDFAKDAVLPCAAAASWTCAFKDYE</sequence>
<evidence type="ECO:0000313" key="3">
    <source>
        <dbReference type="Proteomes" id="UP001162972"/>
    </source>
</evidence>
<dbReference type="Proteomes" id="UP001162972">
    <property type="component" value="Chromosome 15Z"/>
</dbReference>
<accession>A0AAD6NZE9</accession>
<organism evidence="2 3">
    <name type="scientific">Salix udensis</name>
    <dbReference type="NCBI Taxonomy" id="889485"/>
    <lineage>
        <taxon>Eukaryota</taxon>
        <taxon>Viridiplantae</taxon>
        <taxon>Streptophyta</taxon>
        <taxon>Embryophyta</taxon>
        <taxon>Tracheophyta</taxon>
        <taxon>Spermatophyta</taxon>
        <taxon>Magnoliopsida</taxon>
        <taxon>eudicotyledons</taxon>
        <taxon>Gunneridae</taxon>
        <taxon>Pentapetalae</taxon>
        <taxon>rosids</taxon>
        <taxon>fabids</taxon>
        <taxon>Malpighiales</taxon>
        <taxon>Salicaceae</taxon>
        <taxon>Saliceae</taxon>
        <taxon>Salix</taxon>
    </lineage>
</organism>
<evidence type="ECO:0000256" key="1">
    <source>
        <dbReference type="SAM" id="MobiDB-lite"/>
    </source>
</evidence>
<protein>
    <submittedName>
        <fullName evidence="2">Uncharacterized protein</fullName>
    </submittedName>
</protein>
<feature type="compositionally biased region" description="Pro residues" evidence="1">
    <location>
        <begin position="14"/>
        <end position="24"/>
    </location>
</feature>
<evidence type="ECO:0000313" key="2">
    <source>
        <dbReference type="EMBL" id="KAJ6410608.1"/>
    </source>
</evidence>
<gene>
    <name evidence="2" type="ORF">OIU84_007370</name>
</gene>
<keyword evidence="3" id="KW-1185">Reference proteome</keyword>
<dbReference type="AlphaFoldDB" id="A0AAD6NZE9"/>
<feature type="compositionally biased region" description="Pro residues" evidence="1">
    <location>
        <begin position="32"/>
        <end position="47"/>
    </location>
</feature>